<gene>
    <name evidence="4" type="ORF">MKQ68_15210</name>
</gene>
<dbReference type="RefSeq" id="WP_264279863.1">
    <property type="nucleotide sequence ID" value="NZ_CP107006.1"/>
</dbReference>
<evidence type="ECO:0000313" key="5">
    <source>
        <dbReference type="Proteomes" id="UP001162741"/>
    </source>
</evidence>
<evidence type="ECO:0000256" key="1">
    <source>
        <dbReference type="SAM" id="Phobius"/>
    </source>
</evidence>
<feature type="domain" description="FecR protein" evidence="2">
    <location>
        <begin position="189"/>
        <end position="285"/>
    </location>
</feature>
<dbReference type="Pfam" id="PF16344">
    <property type="entry name" value="FecR_C"/>
    <property type="match status" value="1"/>
</dbReference>
<sequence>MEHKARLTYLLERLANNTATDAELEELSVLIGRDEPGAGVEDAEEWLEAHSTQELPPYDRSQWMQMASQILKADKLPAHPEVIVPRPRVHFLHRWWWAAAAVVVMAAGVWMLKGRQTQPMPVTASLNVQDVEPGSFGAVLTLADGSQMVLDSAGNGILTKQNGTTVILKNDGLQYTPGSENASEPQYNTITTSKGRSYNITLPDGTKVWLNAESSLRFPVAFNGNNRAVEFSGEAYFDVQTNAMSPFIVKVSGKVDVEVLGTQFNISAYANEQTSYTTLITGAVKVTPSGKAPLVLKPGDQLQHGAGGTNVISNTNMDKAIAWKNGLFNFDGVGLREMMRQLERWYDLEVVYEGNVPDVVFFGEMSRKLKLSDVLSGLERSDVHFRLEEGRRLIVMP</sequence>
<keyword evidence="5" id="KW-1185">Reference proteome</keyword>
<keyword evidence="1" id="KW-1133">Transmembrane helix</keyword>
<dbReference type="EMBL" id="CP107006">
    <property type="protein sequence ID" value="UYQ91440.1"/>
    <property type="molecule type" value="Genomic_DNA"/>
</dbReference>
<keyword evidence="1" id="KW-0472">Membrane</keyword>
<feature type="transmembrane region" description="Helical" evidence="1">
    <location>
        <begin position="95"/>
        <end position="112"/>
    </location>
</feature>
<dbReference type="PANTHER" id="PTHR30273:SF2">
    <property type="entry name" value="PROTEIN FECR"/>
    <property type="match status" value="1"/>
</dbReference>
<accession>A0ABY6IVP4</accession>
<keyword evidence="1" id="KW-0812">Transmembrane</keyword>
<dbReference type="PANTHER" id="PTHR30273">
    <property type="entry name" value="PERIPLASMIC SIGNAL SENSOR AND SIGMA FACTOR ACTIVATOR FECR-RELATED"/>
    <property type="match status" value="1"/>
</dbReference>
<dbReference type="InterPro" id="IPR012373">
    <property type="entry name" value="Ferrdict_sens_TM"/>
</dbReference>
<reference evidence="4" key="1">
    <citation type="submission" date="2022-10" db="EMBL/GenBank/DDBJ databases">
        <title>Chitinophaga sp. nov., isolated from soil.</title>
        <authorList>
            <person name="Jeon C.O."/>
        </authorList>
    </citation>
    <scope>NUCLEOTIDE SEQUENCE</scope>
    <source>
        <strain evidence="4">R8</strain>
    </source>
</reference>
<feature type="domain" description="Protein FecR C-terminal" evidence="3">
    <location>
        <begin position="328"/>
        <end position="395"/>
    </location>
</feature>
<dbReference type="InterPro" id="IPR032508">
    <property type="entry name" value="FecR_C"/>
</dbReference>
<dbReference type="InterPro" id="IPR006860">
    <property type="entry name" value="FecR"/>
</dbReference>
<evidence type="ECO:0000259" key="2">
    <source>
        <dbReference type="Pfam" id="PF04773"/>
    </source>
</evidence>
<name>A0ABY6IVP4_9BACT</name>
<proteinExistence type="predicted"/>
<dbReference type="Pfam" id="PF04773">
    <property type="entry name" value="FecR"/>
    <property type="match status" value="1"/>
</dbReference>
<dbReference type="Gene3D" id="3.55.50.30">
    <property type="match status" value="1"/>
</dbReference>
<evidence type="ECO:0000313" key="4">
    <source>
        <dbReference type="EMBL" id="UYQ91440.1"/>
    </source>
</evidence>
<protein>
    <submittedName>
        <fullName evidence="4">FecR domain-containing protein</fullName>
    </submittedName>
</protein>
<evidence type="ECO:0000259" key="3">
    <source>
        <dbReference type="Pfam" id="PF16344"/>
    </source>
</evidence>
<dbReference type="Proteomes" id="UP001162741">
    <property type="component" value="Chromosome"/>
</dbReference>
<organism evidence="4 5">
    <name type="scientific">Chitinophaga horti</name>
    <dbReference type="NCBI Taxonomy" id="2920382"/>
    <lineage>
        <taxon>Bacteria</taxon>
        <taxon>Pseudomonadati</taxon>
        <taxon>Bacteroidota</taxon>
        <taxon>Chitinophagia</taxon>
        <taxon>Chitinophagales</taxon>
        <taxon>Chitinophagaceae</taxon>
        <taxon>Chitinophaga</taxon>
    </lineage>
</organism>
<dbReference type="Gene3D" id="2.60.120.1440">
    <property type="match status" value="1"/>
</dbReference>